<dbReference type="STRING" id="448.Lery_2651"/>
<gene>
    <name evidence="2" type="ORF">Lery_2651</name>
</gene>
<sequence>MDLLRFFFCLLFFAFSSVVFSASSSDNPGIAFVHGTNDHRTDADGGYWKKDFIAYMAGSLPNPDNYWVVACDYSQYMWHEDAAGCTADQLLAFIKTKKISKLTVYTHSNGANVLRWILSNPTYDKRYYKLSRRISDVIAIAPSSGGTPLADEVMDGNIFESSLGWLLGYRNDSVRQQRVGDMALFNDELLLGTPGRLSLPVSFRTVIGTDVTASPFSSASYCNGYFLNAGLKITKIYLDKCSDGFLNCVSQKLAGDLWFVDINKTQDSIPLSHNQSRHSCFGLEHVLRDDLLSQGVRK</sequence>
<dbReference type="Proteomes" id="UP000054773">
    <property type="component" value="Unassembled WGS sequence"/>
</dbReference>
<keyword evidence="3" id="KW-1185">Reference proteome</keyword>
<dbReference type="EMBL" id="LNYA01000034">
    <property type="protein sequence ID" value="KTC94484.1"/>
    <property type="molecule type" value="Genomic_DNA"/>
</dbReference>
<evidence type="ECO:0008006" key="4">
    <source>
        <dbReference type="Google" id="ProtNLM"/>
    </source>
</evidence>
<dbReference type="RefSeq" id="WP_058527731.1">
    <property type="nucleotide sequence ID" value="NZ_CAAAHY010000019.1"/>
</dbReference>
<keyword evidence="1" id="KW-0732">Signal</keyword>
<dbReference type="InterPro" id="IPR029058">
    <property type="entry name" value="AB_hydrolase_fold"/>
</dbReference>
<evidence type="ECO:0000256" key="1">
    <source>
        <dbReference type="SAM" id="SignalP"/>
    </source>
</evidence>
<dbReference type="Gene3D" id="3.40.50.1820">
    <property type="entry name" value="alpha/beta hydrolase"/>
    <property type="match status" value="1"/>
</dbReference>
<protein>
    <recommendedName>
        <fullName evidence="4">Lipase</fullName>
    </recommendedName>
</protein>
<name>A0A0W0TFV1_LEGER</name>
<organism evidence="2 3">
    <name type="scientific">Legionella erythra</name>
    <dbReference type="NCBI Taxonomy" id="448"/>
    <lineage>
        <taxon>Bacteria</taxon>
        <taxon>Pseudomonadati</taxon>
        <taxon>Pseudomonadota</taxon>
        <taxon>Gammaproteobacteria</taxon>
        <taxon>Legionellales</taxon>
        <taxon>Legionellaceae</taxon>
        <taxon>Legionella</taxon>
    </lineage>
</organism>
<feature type="chain" id="PRO_5006912969" description="Lipase" evidence="1">
    <location>
        <begin position="22"/>
        <end position="298"/>
    </location>
</feature>
<comment type="caution">
    <text evidence="2">The sequence shown here is derived from an EMBL/GenBank/DDBJ whole genome shotgun (WGS) entry which is preliminary data.</text>
</comment>
<feature type="signal peptide" evidence="1">
    <location>
        <begin position="1"/>
        <end position="21"/>
    </location>
</feature>
<dbReference type="SUPFAM" id="SSF53474">
    <property type="entry name" value="alpha/beta-Hydrolases"/>
    <property type="match status" value="1"/>
</dbReference>
<reference evidence="2 3" key="1">
    <citation type="submission" date="2015-11" db="EMBL/GenBank/DDBJ databases">
        <title>Genomic analysis of 38 Legionella species identifies large and diverse effector repertoires.</title>
        <authorList>
            <person name="Burstein D."/>
            <person name="Amaro F."/>
            <person name="Zusman T."/>
            <person name="Lifshitz Z."/>
            <person name="Cohen O."/>
            <person name="Gilbert J.A."/>
            <person name="Pupko T."/>
            <person name="Shuman H.A."/>
            <person name="Segal G."/>
        </authorList>
    </citation>
    <scope>NUCLEOTIDE SEQUENCE [LARGE SCALE GENOMIC DNA]</scope>
    <source>
        <strain evidence="2 3">SE-32A-C8</strain>
    </source>
</reference>
<dbReference type="PATRIC" id="fig|448.7.peg.2782"/>
<evidence type="ECO:0000313" key="3">
    <source>
        <dbReference type="Proteomes" id="UP000054773"/>
    </source>
</evidence>
<evidence type="ECO:0000313" key="2">
    <source>
        <dbReference type="EMBL" id="KTC94484.1"/>
    </source>
</evidence>
<dbReference type="AlphaFoldDB" id="A0A0W0TFV1"/>
<accession>A0A0W0TFV1</accession>
<proteinExistence type="predicted"/>
<dbReference type="OrthoDB" id="5644163at2"/>